<evidence type="ECO:0000256" key="5">
    <source>
        <dbReference type="ARBA" id="ARBA00023015"/>
    </source>
</evidence>
<evidence type="ECO:0000256" key="9">
    <source>
        <dbReference type="SAM" id="MobiDB-lite"/>
    </source>
</evidence>
<protein>
    <recommendedName>
        <fullName evidence="10">C2H2-type domain-containing protein</fullName>
    </recommendedName>
</protein>
<dbReference type="PANTHER" id="PTHR46179:SF13">
    <property type="entry name" value="C2H2-TYPE DOMAIN-CONTAINING PROTEIN"/>
    <property type="match status" value="1"/>
</dbReference>
<feature type="domain" description="C2H2-type" evidence="10">
    <location>
        <begin position="11"/>
        <end position="38"/>
    </location>
</feature>
<dbReference type="PROSITE" id="PS50157">
    <property type="entry name" value="ZINC_FINGER_C2H2_2"/>
    <property type="match status" value="2"/>
</dbReference>
<evidence type="ECO:0000313" key="11">
    <source>
        <dbReference type="EMBL" id="KAK0439514.1"/>
    </source>
</evidence>
<proteinExistence type="predicted"/>
<feature type="compositionally biased region" description="Basic and acidic residues" evidence="9">
    <location>
        <begin position="127"/>
        <end position="137"/>
    </location>
</feature>
<name>A0AA39JBX6_ARMTA</name>
<feature type="compositionally biased region" description="Low complexity" evidence="9">
    <location>
        <begin position="151"/>
        <end position="163"/>
    </location>
</feature>
<evidence type="ECO:0000313" key="12">
    <source>
        <dbReference type="Proteomes" id="UP001175211"/>
    </source>
</evidence>
<feature type="region of interest" description="Disordered" evidence="9">
    <location>
        <begin position="102"/>
        <end position="176"/>
    </location>
</feature>
<dbReference type="RefSeq" id="XP_060323299.1">
    <property type="nucleotide sequence ID" value="XM_060474740.1"/>
</dbReference>
<dbReference type="Pfam" id="PF00096">
    <property type="entry name" value="zf-C2H2"/>
    <property type="match status" value="1"/>
</dbReference>
<keyword evidence="4" id="KW-0862">Zinc</keyword>
<keyword evidence="6" id="KW-0804">Transcription</keyword>
<dbReference type="InterPro" id="IPR051061">
    <property type="entry name" value="Zinc_finger_trans_reg"/>
</dbReference>
<dbReference type="PANTHER" id="PTHR46179">
    <property type="entry name" value="ZINC FINGER PROTEIN"/>
    <property type="match status" value="1"/>
</dbReference>
<keyword evidence="12" id="KW-1185">Reference proteome</keyword>
<dbReference type="GO" id="GO:0005634">
    <property type="term" value="C:nucleus"/>
    <property type="evidence" value="ECO:0007669"/>
    <property type="project" value="UniProtKB-SubCell"/>
</dbReference>
<keyword evidence="5" id="KW-0805">Transcription regulation</keyword>
<evidence type="ECO:0000256" key="7">
    <source>
        <dbReference type="ARBA" id="ARBA00023242"/>
    </source>
</evidence>
<evidence type="ECO:0000259" key="10">
    <source>
        <dbReference type="PROSITE" id="PS50157"/>
    </source>
</evidence>
<dbReference type="AlphaFoldDB" id="A0AA39JBX6"/>
<dbReference type="GeneID" id="85358288"/>
<dbReference type="SUPFAM" id="SSF57667">
    <property type="entry name" value="beta-beta-alpha zinc fingers"/>
    <property type="match status" value="2"/>
</dbReference>
<evidence type="ECO:0000256" key="4">
    <source>
        <dbReference type="ARBA" id="ARBA00022833"/>
    </source>
</evidence>
<feature type="domain" description="C2H2-type" evidence="10">
    <location>
        <begin position="44"/>
        <end position="74"/>
    </location>
</feature>
<keyword evidence="2" id="KW-0479">Metal-binding</keyword>
<dbReference type="PROSITE" id="PS00028">
    <property type="entry name" value="ZINC_FINGER_C2H2_1"/>
    <property type="match status" value="1"/>
</dbReference>
<reference evidence="11" key="1">
    <citation type="submission" date="2023-06" db="EMBL/GenBank/DDBJ databases">
        <authorList>
            <consortium name="Lawrence Berkeley National Laboratory"/>
            <person name="Ahrendt S."/>
            <person name="Sahu N."/>
            <person name="Indic B."/>
            <person name="Wong-Bajracharya J."/>
            <person name="Merenyi Z."/>
            <person name="Ke H.-M."/>
            <person name="Monk M."/>
            <person name="Kocsube S."/>
            <person name="Drula E."/>
            <person name="Lipzen A."/>
            <person name="Balint B."/>
            <person name="Henrissat B."/>
            <person name="Andreopoulos B."/>
            <person name="Martin F.M."/>
            <person name="Harder C.B."/>
            <person name="Rigling D."/>
            <person name="Ford K.L."/>
            <person name="Foster G.D."/>
            <person name="Pangilinan J."/>
            <person name="Papanicolaou A."/>
            <person name="Barry K."/>
            <person name="LaButti K."/>
            <person name="Viragh M."/>
            <person name="Koriabine M."/>
            <person name="Yan M."/>
            <person name="Riley R."/>
            <person name="Champramary S."/>
            <person name="Plett K.L."/>
            <person name="Tsai I.J."/>
            <person name="Slot J."/>
            <person name="Sipos G."/>
            <person name="Plett J."/>
            <person name="Nagy L.G."/>
            <person name="Grigoriev I.V."/>
        </authorList>
    </citation>
    <scope>NUCLEOTIDE SEQUENCE</scope>
    <source>
        <strain evidence="11">CCBAS 213</strain>
    </source>
</reference>
<dbReference type="GO" id="GO:0006357">
    <property type="term" value="P:regulation of transcription by RNA polymerase II"/>
    <property type="evidence" value="ECO:0007669"/>
    <property type="project" value="TreeGrafter"/>
</dbReference>
<evidence type="ECO:0000256" key="3">
    <source>
        <dbReference type="ARBA" id="ARBA00022771"/>
    </source>
</evidence>
<dbReference type="Gene3D" id="3.30.160.60">
    <property type="entry name" value="Classic Zinc Finger"/>
    <property type="match status" value="2"/>
</dbReference>
<accession>A0AA39JBX6</accession>
<dbReference type="EMBL" id="JAUEPS010000084">
    <property type="protein sequence ID" value="KAK0439514.1"/>
    <property type="molecule type" value="Genomic_DNA"/>
</dbReference>
<keyword evidence="3 8" id="KW-0863">Zinc-finger</keyword>
<gene>
    <name evidence="11" type="ORF">EV420DRAFT_1583616</name>
</gene>
<dbReference type="InterPro" id="IPR013087">
    <property type="entry name" value="Znf_C2H2_type"/>
</dbReference>
<dbReference type="InterPro" id="IPR036236">
    <property type="entry name" value="Znf_C2H2_sf"/>
</dbReference>
<keyword evidence="7" id="KW-0539">Nucleus</keyword>
<comment type="subcellular location">
    <subcellularLocation>
        <location evidence="1">Nucleus</location>
    </subcellularLocation>
</comment>
<organism evidence="11 12">
    <name type="scientific">Armillaria tabescens</name>
    <name type="common">Ringless honey mushroom</name>
    <name type="synonym">Agaricus tabescens</name>
    <dbReference type="NCBI Taxonomy" id="1929756"/>
    <lineage>
        <taxon>Eukaryota</taxon>
        <taxon>Fungi</taxon>
        <taxon>Dikarya</taxon>
        <taxon>Basidiomycota</taxon>
        <taxon>Agaricomycotina</taxon>
        <taxon>Agaricomycetes</taxon>
        <taxon>Agaricomycetidae</taxon>
        <taxon>Agaricales</taxon>
        <taxon>Marasmiineae</taxon>
        <taxon>Physalacriaceae</taxon>
        <taxon>Desarmillaria</taxon>
    </lineage>
</organism>
<evidence type="ECO:0000256" key="1">
    <source>
        <dbReference type="ARBA" id="ARBA00004123"/>
    </source>
</evidence>
<evidence type="ECO:0000256" key="8">
    <source>
        <dbReference type="PROSITE-ProRule" id="PRU00042"/>
    </source>
</evidence>
<dbReference type="Proteomes" id="UP001175211">
    <property type="component" value="Unassembled WGS sequence"/>
</dbReference>
<evidence type="ECO:0000256" key="6">
    <source>
        <dbReference type="ARBA" id="ARBA00023163"/>
    </source>
</evidence>
<dbReference type="GO" id="GO:0008270">
    <property type="term" value="F:zinc ion binding"/>
    <property type="evidence" value="ECO:0007669"/>
    <property type="project" value="UniProtKB-KW"/>
</dbReference>
<comment type="caution">
    <text evidence="11">The sequence shown here is derived from an EMBL/GenBank/DDBJ whole genome shotgun (WGS) entry which is preliminary data.</text>
</comment>
<dbReference type="SMART" id="SM00355">
    <property type="entry name" value="ZnF_C2H2"/>
    <property type="match status" value="3"/>
</dbReference>
<sequence length="316" mass="35288">MVAVATELRPFPCPKCNLSFTKHHDLKRHRVLHLSKEAREAAKYPCKFADCKHKTLQLSNLKIHMNKVHYNKKNKKCPDPACNYRTADSSELTRHRIDIHKYVPPYRLPRQKPVPRDDSMFDDDSTHEDKDKDAKDDVDMESADLAHQPPSMTSSSSAGSSMALDTPPPSHHNANVDFDIDVPVTVFPLPPPSPVSMGSRHSMSYTPPPHIIASSAPVCFSSPPRKFDSDMPSPARSSPCRSMIYTPSAMDAVQADDIYLPLPPRSPSLRPSMTSTLRLGLPAELFITGPSDCQLRPIMCDDELDPTPRSRGCIIW</sequence>
<evidence type="ECO:0000256" key="2">
    <source>
        <dbReference type="ARBA" id="ARBA00022723"/>
    </source>
</evidence>